<keyword evidence="2" id="KW-0812">Transmembrane</keyword>
<dbReference type="InterPro" id="IPR022162">
    <property type="entry name" value="TRPC4AP"/>
</dbReference>
<feature type="region of interest" description="Disordered" evidence="1">
    <location>
        <begin position="1"/>
        <end position="24"/>
    </location>
</feature>
<evidence type="ECO:0000256" key="2">
    <source>
        <dbReference type="SAM" id="Phobius"/>
    </source>
</evidence>
<dbReference type="PANTHER" id="PTHR31743">
    <property type="entry name" value="TRANSIENT RECEPTOR POTENTIAL CHANNEL 4-ASSOCIATED PROTEIN TCPC4AP"/>
    <property type="match status" value="1"/>
</dbReference>
<protein>
    <submittedName>
        <fullName evidence="3">Uncharacterized protein</fullName>
    </submittedName>
</protein>
<dbReference type="GO" id="GO:0006511">
    <property type="term" value="P:ubiquitin-dependent protein catabolic process"/>
    <property type="evidence" value="ECO:0000318"/>
    <property type="project" value="GO_Central"/>
</dbReference>
<evidence type="ECO:0000313" key="4">
    <source>
        <dbReference type="Proteomes" id="UP000006727"/>
    </source>
</evidence>
<reference evidence="3 4" key="1">
    <citation type="journal article" date="2008" name="Science">
        <title>The Physcomitrella genome reveals evolutionary insights into the conquest of land by plants.</title>
        <authorList>
            <person name="Rensing S."/>
            <person name="Lang D."/>
            <person name="Zimmer A."/>
            <person name="Terry A."/>
            <person name="Salamov A."/>
            <person name="Shapiro H."/>
            <person name="Nishiyama T."/>
            <person name="Perroud P.-F."/>
            <person name="Lindquist E."/>
            <person name="Kamisugi Y."/>
            <person name="Tanahashi T."/>
            <person name="Sakakibara K."/>
            <person name="Fujita T."/>
            <person name="Oishi K."/>
            <person name="Shin-I T."/>
            <person name="Kuroki Y."/>
            <person name="Toyoda A."/>
            <person name="Suzuki Y."/>
            <person name="Hashimoto A."/>
            <person name="Yamaguchi K."/>
            <person name="Sugano A."/>
            <person name="Kohara Y."/>
            <person name="Fujiyama A."/>
            <person name="Anterola A."/>
            <person name="Aoki S."/>
            <person name="Ashton N."/>
            <person name="Barbazuk W.B."/>
            <person name="Barker E."/>
            <person name="Bennetzen J."/>
            <person name="Bezanilla M."/>
            <person name="Blankenship R."/>
            <person name="Cho S.H."/>
            <person name="Dutcher S."/>
            <person name="Estelle M."/>
            <person name="Fawcett J.A."/>
            <person name="Gundlach H."/>
            <person name="Hanada K."/>
            <person name="Heyl A."/>
            <person name="Hicks K.A."/>
            <person name="Hugh J."/>
            <person name="Lohr M."/>
            <person name="Mayer K."/>
            <person name="Melkozernov A."/>
            <person name="Murata T."/>
            <person name="Nelson D."/>
            <person name="Pils B."/>
            <person name="Prigge M."/>
            <person name="Reiss B."/>
            <person name="Renner T."/>
            <person name="Rombauts S."/>
            <person name="Rushton P."/>
            <person name="Sanderfoot A."/>
            <person name="Schween G."/>
            <person name="Shiu S.-H."/>
            <person name="Stueber K."/>
            <person name="Theodoulou F.L."/>
            <person name="Tu H."/>
            <person name="Van de Peer Y."/>
            <person name="Verrier P.J."/>
            <person name="Waters E."/>
            <person name="Wood A."/>
            <person name="Yang L."/>
            <person name="Cove D."/>
            <person name="Cuming A."/>
            <person name="Hasebe M."/>
            <person name="Lucas S."/>
            <person name="Mishler D.B."/>
            <person name="Reski R."/>
            <person name="Grigoriev I."/>
            <person name="Quatrano R.S."/>
            <person name="Boore J.L."/>
        </authorList>
    </citation>
    <scope>NUCLEOTIDE SEQUENCE [LARGE SCALE GENOMIC DNA]</scope>
    <source>
        <strain evidence="3 4">cv. Gransden 2004</strain>
    </source>
</reference>
<keyword evidence="4" id="KW-1185">Reference proteome</keyword>
<feature type="transmembrane region" description="Helical" evidence="2">
    <location>
        <begin position="110"/>
        <end position="131"/>
    </location>
</feature>
<reference evidence="3" key="3">
    <citation type="submission" date="2020-12" db="UniProtKB">
        <authorList>
            <consortium name="EnsemblPlants"/>
        </authorList>
    </citation>
    <scope>IDENTIFICATION</scope>
</reference>
<dbReference type="EnsemblPlants" id="Pp3c10_4050V3.1">
    <property type="protein sequence ID" value="Pp3c10_4050V3.1"/>
    <property type="gene ID" value="Pp3c10_4050"/>
</dbReference>
<dbReference type="Proteomes" id="UP000006727">
    <property type="component" value="Chromosome 10"/>
</dbReference>
<reference evidence="3 4" key="2">
    <citation type="journal article" date="2018" name="Plant J.">
        <title>The Physcomitrella patens chromosome-scale assembly reveals moss genome structure and evolution.</title>
        <authorList>
            <person name="Lang D."/>
            <person name="Ullrich K.K."/>
            <person name="Murat F."/>
            <person name="Fuchs J."/>
            <person name="Jenkins J."/>
            <person name="Haas F.B."/>
            <person name="Piednoel M."/>
            <person name="Gundlach H."/>
            <person name="Van Bel M."/>
            <person name="Meyberg R."/>
            <person name="Vives C."/>
            <person name="Morata J."/>
            <person name="Symeonidi A."/>
            <person name="Hiss M."/>
            <person name="Muchero W."/>
            <person name="Kamisugi Y."/>
            <person name="Saleh O."/>
            <person name="Blanc G."/>
            <person name="Decker E.L."/>
            <person name="van Gessel N."/>
            <person name="Grimwood J."/>
            <person name="Hayes R.D."/>
            <person name="Graham S.W."/>
            <person name="Gunter L.E."/>
            <person name="McDaniel S.F."/>
            <person name="Hoernstein S.N.W."/>
            <person name="Larsson A."/>
            <person name="Li F.W."/>
            <person name="Perroud P.F."/>
            <person name="Phillips J."/>
            <person name="Ranjan P."/>
            <person name="Rokshar D.S."/>
            <person name="Rothfels C.J."/>
            <person name="Schneider L."/>
            <person name="Shu S."/>
            <person name="Stevenson D.W."/>
            <person name="Thummler F."/>
            <person name="Tillich M."/>
            <person name="Villarreal Aguilar J.C."/>
            <person name="Widiez T."/>
            <person name="Wong G.K."/>
            <person name="Wymore A."/>
            <person name="Zhang Y."/>
            <person name="Zimmer A.D."/>
            <person name="Quatrano R.S."/>
            <person name="Mayer K.F.X."/>
            <person name="Goodstein D."/>
            <person name="Casacuberta J.M."/>
            <person name="Vandepoele K."/>
            <person name="Reski R."/>
            <person name="Cuming A.C."/>
            <person name="Tuskan G.A."/>
            <person name="Maumus F."/>
            <person name="Salse J."/>
            <person name="Schmutz J."/>
            <person name="Rensing S.A."/>
        </authorList>
    </citation>
    <scope>NUCLEOTIDE SEQUENCE [LARGE SCALE GENOMIC DNA]</scope>
    <source>
        <strain evidence="3 4">cv. Gransden 2004</strain>
    </source>
</reference>
<evidence type="ECO:0000256" key="1">
    <source>
        <dbReference type="SAM" id="MobiDB-lite"/>
    </source>
</evidence>
<evidence type="ECO:0000313" key="3">
    <source>
        <dbReference type="EnsemblPlants" id="Pp3c10_4050V3.1"/>
    </source>
</evidence>
<name>A0A7I4A329_PHYPA</name>
<dbReference type="EMBL" id="ABEU02000010">
    <property type="status" value="NOT_ANNOTATED_CDS"/>
    <property type="molecule type" value="Genomic_DNA"/>
</dbReference>
<keyword evidence="2" id="KW-1133">Transmembrane helix</keyword>
<keyword evidence="2" id="KW-0472">Membrane</keyword>
<organism evidence="3 4">
    <name type="scientific">Physcomitrium patens</name>
    <name type="common">Spreading-leaved earth moss</name>
    <name type="synonym">Physcomitrella patens</name>
    <dbReference type="NCBI Taxonomy" id="3218"/>
    <lineage>
        <taxon>Eukaryota</taxon>
        <taxon>Viridiplantae</taxon>
        <taxon>Streptophyta</taxon>
        <taxon>Embryophyta</taxon>
        <taxon>Bryophyta</taxon>
        <taxon>Bryophytina</taxon>
        <taxon>Bryopsida</taxon>
        <taxon>Funariidae</taxon>
        <taxon>Funariales</taxon>
        <taxon>Funariaceae</taxon>
        <taxon>Physcomitrium</taxon>
    </lineage>
</organism>
<dbReference type="GO" id="GO:0031464">
    <property type="term" value="C:Cul4A-RING E3 ubiquitin ligase complex"/>
    <property type="evidence" value="ECO:0000318"/>
    <property type="project" value="GO_Central"/>
</dbReference>
<proteinExistence type="predicted"/>
<dbReference type="GO" id="GO:0019902">
    <property type="term" value="F:phosphatase binding"/>
    <property type="evidence" value="ECO:0000318"/>
    <property type="project" value="GO_Central"/>
</dbReference>
<sequence>MRSRKQSAYGCLETNGGDTGTMSRKDSASTMLKVLIRAQTTGNGYRALRQLPAAIYCRRGGTSQDTASLCIELESALVANDVNYSQEALANLAQNLFEWNNPNHQSNREAFVLFGGDIVLLRALLLSFPILGDVDKLSFTLKVLYIRNECLNMLRELCFTVHPFIEYLAADEVFVVKLFDMMRFRNTFNTAVNLAEEIMAIRKDLWQVQDVPNFTSLVCNFSLRQLASFCRVLEMVIIEPEESRSEEPAWTTTDKNHEAILLVPDILSHLDNMSSELSELALSLSMRDTVERMYHAFHVTRGQFFDERGDVIPQLEGRQESDSASYLQQERAGPSLTDERILHWNIITFLDLTGLSTGVVHLAASEQEMSYVRKQRGKTKYPMTKQKCALTSMAQRCQATVIVRCFEYFA</sequence>
<accession>A0A7I4A329</accession>
<dbReference type="Gramene" id="Pp3c10_4050V3.1">
    <property type="protein sequence ID" value="Pp3c10_4050V3.1"/>
    <property type="gene ID" value="Pp3c10_4050"/>
</dbReference>
<dbReference type="InParanoid" id="A0A7I4A329"/>
<dbReference type="PANTHER" id="PTHR31743:SF1">
    <property type="entry name" value="SHORT TRANSIENT RECEPTOR POTENTIAL CHANNEL 4-ASSOCIATED PROTEIN"/>
    <property type="match status" value="1"/>
</dbReference>
<dbReference type="AlphaFoldDB" id="A0A7I4A329"/>